<name>A0AA36DRP2_CYLNA</name>
<evidence type="ECO:0000313" key="2">
    <source>
        <dbReference type="Proteomes" id="UP001176961"/>
    </source>
</evidence>
<gene>
    <name evidence="1" type="ORF">CYNAS_LOCUS4571</name>
</gene>
<reference evidence="1" key="1">
    <citation type="submission" date="2023-07" db="EMBL/GenBank/DDBJ databases">
        <authorList>
            <consortium name="CYATHOMIX"/>
        </authorList>
    </citation>
    <scope>NUCLEOTIDE SEQUENCE</scope>
    <source>
        <strain evidence="1">N/A</strain>
    </source>
</reference>
<protein>
    <submittedName>
        <fullName evidence="1">Uncharacterized protein</fullName>
    </submittedName>
</protein>
<sequence length="110" mass="12568">MSLLSSKLLVFVALLIIVPATNAEANKKCNARWKAYGFDESLNDVRRNKVQEVIRQKQGVVKYACEHEQIAAKIRDEVLEDDPTFTYGIDLVFAAKEKFKISEEVTFFPE</sequence>
<evidence type="ECO:0000313" key="1">
    <source>
        <dbReference type="EMBL" id="CAJ0592588.1"/>
    </source>
</evidence>
<dbReference type="AlphaFoldDB" id="A0AA36DRP2"/>
<accession>A0AA36DRP2</accession>
<organism evidence="1 2">
    <name type="scientific">Cylicocyclus nassatus</name>
    <name type="common">Nematode worm</name>
    <dbReference type="NCBI Taxonomy" id="53992"/>
    <lineage>
        <taxon>Eukaryota</taxon>
        <taxon>Metazoa</taxon>
        <taxon>Ecdysozoa</taxon>
        <taxon>Nematoda</taxon>
        <taxon>Chromadorea</taxon>
        <taxon>Rhabditida</taxon>
        <taxon>Rhabditina</taxon>
        <taxon>Rhabditomorpha</taxon>
        <taxon>Strongyloidea</taxon>
        <taxon>Strongylidae</taxon>
        <taxon>Cylicocyclus</taxon>
    </lineage>
</organism>
<comment type="caution">
    <text evidence="1">The sequence shown here is derived from an EMBL/GenBank/DDBJ whole genome shotgun (WGS) entry which is preliminary data.</text>
</comment>
<dbReference type="Proteomes" id="UP001176961">
    <property type="component" value="Unassembled WGS sequence"/>
</dbReference>
<proteinExistence type="predicted"/>
<dbReference type="EMBL" id="CATQJL010000112">
    <property type="protein sequence ID" value="CAJ0592588.1"/>
    <property type="molecule type" value="Genomic_DNA"/>
</dbReference>
<keyword evidence="2" id="KW-1185">Reference proteome</keyword>